<evidence type="ECO:0000313" key="2">
    <source>
        <dbReference type="Proteomes" id="UP000078292"/>
    </source>
</evidence>
<sequence length="106" mass="11603">MLFTKSTKQPLPPKCIVAAIQQQMDWAGSNAPIALAALHDHSKITEFYQAEELPVGSVVMDRAGSVLHKVKPDLWEATGSTDHWCDTGVVLPAHVLTWGKQDQQAN</sequence>
<organism evidence="1 2">
    <name type="scientific">Enteractinococcus helveticum</name>
    <dbReference type="NCBI Taxonomy" id="1837282"/>
    <lineage>
        <taxon>Bacteria</taxon>
        <taxon>Bacillati</taxon>
        <taxon>Actinomycetota</taxon>
        <taxon>Actinomycetes</taxon>
        <taxon>Micrococcales</taxon>
        <taxon>Micrococcaceae</taxon>
    </lineage>
</organism>
<dbReference type="EMBL" id="LXEY01000008">
    <property type="protein sequence ID" value="OAV62823.1"/>
    <property type="molecule type" value="Genomic_DNA"/>
</dbReference>
<name>A0A1B7M2K3_9MICC</name>
<reference evidence="1 2" key="1">
    <citation type="submission" date="2016-04" db="EMBL/GenBank/DDBJ databases">
        <title>First whole genome shotgun sequence of the bacterium Enteractinococcus sp. strain UASWS1574.</title>
        <authorList>
            <person name="Crovadore J."/>
            <person name="Chablais R."/>
            <person name="Lefort F."/>
        </authorList>
    </citation>
    <scope>NUCLEOTIDE SEQUENCE [LARGE SCALE GENOMIC DNA]</scope>
    <source>
        <strain evidence="1 2">UASWS1574</strain>
    </source>
</reference>
<comment type="caution">
    <text evidence="1">The sequence shown here is derived from an EMBL/GenBank/DDBJ whole genome shotgun (WGS) entry which is preliminary data.</text>
</comment>
<dbReference type="Proteomes" id="UP000078292">
    <property type="component" value="Unassembled WGS sequence"/>
</dbReference>
<dbReference type="AlphaFoldDB" id="A0A1B7M2K3"/>
<proteinExistence type="predicted"/>
<gene>
    <name evidence="1" type="ORF">A6F49_04775</name>
</gene>
<dbReference type="STRING" id="1837282.A6F49_04775"/>
<accession>A0A1B7M2K3</accession>
<protein>
    <submittedName>
        <fullName evidence="1">Uncharacterized protein</fullName>
    </submittedName>
</protein>
<evidence type="ECO:0000313" key="1">
    <source>
        <dbReference type="EMBL" id="OAV62823.1"/>
    </source>
</evidence>
<keyword evidence="2" id="KW-1185">Reference proteome</keyword>